<feature type="coiled-coil region" evidence="1">
    <location>
        <begin position="30"/>
        <end position="103"/>
    </location>
</feature>
<organism evidence="2 3">
    <name type="scientific">Cognatiyoonia koreensis</name>
    <dbReference type="NCBI Taxonomy" id="364200"/>
    <lineage>
        <taxon>Bacteria</taxon>
        <taxon>Pseudomonadati</taxon>
        <taxon>Pseudomonadota</taxon>
        <taxon>Alphaproteobacteria</taxon>
        <taxon>Rhodobacterales</taxon>
        <taxon>Paracoccaceae</taxon>
        <taxon>Cognatiyoonia</taxon>
    </lineage>
</organism>
<dbReference type="STRING" id="364200.SAMN04488515_1306"/>
<dbReference type="OrthoDB" id="7871100at2"/>
<keyword evidence="3" id="KW-1185">Reference proteome</keyword>
<dbReference type="Proteomes" id="UP000199167">
    <property type="component" value="Unassembled WGS sequence"/>
</dbReference>
<sequence>MSDVTALQSRIAGALDRIRVGVEGMSTSVDESLQARLAEEQTANAQLEERVKALKERQDGKITELEGRVTAQAEQMAKLDAELQRLRTSNADLRDVNAQLRAAATDGVAQPELINRALMAEVEALSAQRAADAAEVDAILSDLKPLVREA</sequence>
<reference evidence="2 3" key="1">
    <citation type="submission" date="2016-10" db="EMBL/GenBank/DDBJ databases">
        <authorList>
            <person name="de Groot N.N."/>
        </authorList>
    </citation>
    <scope>NUCLEOTIDE SEQUENCE [LARGE SCALE GENOMIC DNA]</scope>
    <source>
        <strain evidence="2 3">DSM 17925</strain>
    </source>
</reference>
<name>A0A1I0PM15_9RHOB</name>
<keyword evidence="1" id="KW-0175">Coiled coil</keyword>
<evidence type="ECO:0000256" key="1">
    <source>
        <dbReference type="SAM" id="Coils"/>
    </source>
</evidence>
<accession>A0A1I0PM15</accession>
<evidence type="ECO:0000313" key="3">
    <source>
        <dbReference type="Proteomes" id="UP000199167"/>
    </source>
</evidence>
<protein>
    <submittedName>
        <fullName evidence="2">Uncharacterized protein</fullName>
    </submittedName>
</protein>
<proteinExistence type="predicted"/>
<evidence type="ECO:0000313" key="2">
    <source>
        <dbReference type="EMBL" id="SEW15389.1"/>
    </source>
</evidence>
<dbReference type="EMBL" id="FOIZ01000001">
    <property type="protein sequence ID" value="SEW15389.1"/>
    <property type="molecule type" value="Genomic_DNA"/>
</dbReference>
<gene>
    <name evidence="2" type="ORF">SAMN04488515_1306</name>
</gene>
<dbReference type="RefSeq" id="WP_089991748.1">
    <property type="nucleotide sequence ID" value="NZ_FOIZ01000001.1"/>
</dbReference>
<dbReference type="AlphaFoldDB" id="A0A1I0PM15"/>